<dbReference type="EMBL" id="NFKE01000012">
    <property type="protein sequence ID" value="OUP32561.1"/>
    <property type="molecule type" value="Genomic_DNA"/>
</dbReference>
<proteinExistence type="predicted"/>
<evidence type="ECO:0008006" key="3">
    <source>
        <dbReference type="Google" id="ProtNLM"/>
    </source>
</evidence>
<evidence type="ECO:0000313" key="1">
    <source>
        <dbReference type="EMBL" id="OUP32561.1"/>
    </source>
</evidence>
<protein>
    <recommendedName>
        <fullName evidence="3">SGNH hydrolase-type esterase domain-containing protein</fullName>
    </recommendedName>
</protein>
<dbReference type="InterPro" id="IPR036514">
    <property type="entry name" value="SGNH_hydro_sf"/>
</dbReference>
<dbReference type="GO" id="GO:0016788">
    <property type="term" value="F:hydrolase activity, acting on ester bonds"/>
    <property type="evidence" value="ECO:0007669"/>
    <property type="project" value="UniProtKB-ARBA"/>
</dbReference>
<comment type="caution">
    <text evidence="1">The sequence shown here is derived from an EMBL/GenBank/DDBJ whole genome shotgun (WGS) entry which is preliminary data.</text>
</comment>
<accession>A0A1Y4JR60</accession>
<organism evidence="1 2">
    <name type="scientific">Bacteroides clarus</name>
    <dbReference type="NCBI Taxonomy" id="626929"/>
    <lineage>
        <taxon>Bacteria</taxon>
        <taxon>Pseudomonadati</taxon>
        <taxon>Bacteroidota</taxon>
        <taxon>Bacteroidia</taxon>
        <taxon>Bacteroidales</taxon>
        <taxon>Bacteroidaceae</taxon>
        <taxon>Bacteroides</taxon>
    </lineage>
</organism>
<name>A0A1Y4JR60_9BACE</name>
<dbReference type="RefSeq" id="WP_087413357.1">
    <property type="nucleotide sequence ID" value="NZ_NFKE01000012.1"/>
</dbReference>
<dbReference type="AlphaFoldDB" id="A0A1Y4JR60"/>
<reference evidence="2" key="1">
    <citation type="submission" date="2017-04" db="EMBL/GenBank/DDBJ databases">
        <title>Function of individual gut microbiota members based on whole genome sequencing of pure cultures obtained from chicken caecum.</title>
        <authorList>
            <person name="Medvecky M."/>
            <person name="Cejkova D."/>
            <person name="Polansky O."/>
            <person name="Karasova D."/>
            <person name="Kubasova T."/>
            <person name="Cizek A."/>
            <person name="Rychlik I."/>
        </authorList>
    </citation>
    <scope>NUCLEOTIDE SEQUENCE [LARGE SCALE GENOMIC DNA]</scope>
    <source>
        <strain evidence="2">An189</strain>
    </source>
</reference>
<dbReference type="Gene3D" id="3.40.50.1110">
    <property type="entry name" value="SGNH hydrolase"/>
    <property type="match status" value="1"/>
</dbReference>
<evidence type="ECO:0000313" key="2">
    <source>
        <dbReference type="Proteomes" id="UP000196587"/>
    </source>
</evidence>
<dbReference type="SUPFAM" id="SSF52266">
    <property type="entry name" value="SGNH hydrolase"/>
    <property type="match status" value="1"/>
</dbReference>
<dbReference type="Proteomes" id="UP000196587">
    <property type="component" value="Unassembled WGS sequence"/>
</dbReference>
<sequence>MATQSYEQLISGANKIRQNELPESNTAALVGEQLLQMVNKQQEESRERVKGITEYNVSVHHPTSGTDGTNRYTLETAIVQVPPELRNIGLKVSFINSDGKVETWEFQGGTFTDVGSWIQGGAQRVVSLEQDNKENDVRINTIDGVTKTISISVNKKGTNVVLMPVLKGQKVKITINAPTESRLLGVELSNEKSTSGTDKQRLFWNTLDKEKIIEAEANNSYSYLLIELWTTDILNASFEYQNTQKYALQEEYIVTAQKTEENYSNMRNAISQYSFSEKAQNYPDDFDESTLSSSKGWIGGGHKLSGLNKLVYGVSVYVEFSSEDIHENSEANEVCVFVTDTIPTQGAFLNSLNMVFVQTFNASRKGFHDVRFNSAINTNKDIFLFAYGVQNNLKFSNKKQSDKNPPFTNDFYFVNKPGTLENANISVYDTDWILQPTMVFYTEDILLQKKVLQNTLQISDLKDILGTFGNTNENIIDKPFRFDGNKVKAYQDSFGSFVLRNETFITPLGITLDRNAKGGRTLTTPAGTIKSGTPANENVLEYAMDDLTSDDYHAIIIALGTNDLSGVIRGTILLGDWDSEDTSTLYGALNYAVNRCKTNAPSAKVILVSPINRTNGWNGIAMQIIRNAIRNKALASGFSILDGSTSPFPNVDNDLSKLCWNDGLHPTVGIGSKMYDMWVLGNIL</sequence>
<dbReference type="CDD" id="cd00229">
    <property type="entry name" value="SGNH_hydrolase"/>
    <property type="match status" value="1"/>
</dbReference>
<gene>
    <name evidence="1" type="ORF">B5F24_14605</name>
</gene>